<evidence type="ECO:0000313" key="3">
    <source>
        <dbReference type="Proteomes" id="UP001172102"/>
    </source>
</evidence>
<protein>
    <submittedName>
        <fullName evidence="2">Uncharacterized protein</fullName>
    </submittedName>
</protein>
<evidence type="ECO:0000313" key="2">
    <source>
        <dbReference type="EMBL" id="KAK0731888.1"/>
    </source>
</evidence>
<dbReference type="Proteomes" id="UP001172102">
    <property type="component" value="Unassembled WGS sequence"/>
</dbReference>
<comment type="caution">
    <text evidence="2">The sequence shown here is derived from an EMBL/GenBank/DDBJ whole genome shotgun (WGS) entry which is preliminary data.</text>
</comment>
<organism evidence="2 3">
    <name type="scientific">Lasiosphaeris hirsuta</name>
    <dbReference type="NCBI Taxonomy" id="260670"/>
    <lineage>
        <taxon>Eukaryota</taxon>
        <taxon>Fungi</taxon>
        <taxon>Dikarya</taxon>
        <taxon>Ascomycota</taxon>
        <taxon>Pezizomycotina</taxon>
        <taxon>Sordariomycetes</taxon>
        <taxon>Sordariomycetidae</taxon>
        <taxon>Sordariales</taxon>
        <taxon>Lasiosphaeriaceae</taxon>
        <taxon>Lasiosphaeris</taxon>
    </lineage>
</organism>
<name>A0AA40BDF0_9PEZI</name>
<keyword evidence="3" id="KW-1185">Reference proteome</keyword>
<accession>A0AA40BDF0</accession>
<feature type="compositionally biased region" description="Gly residues" evidence="1">
    <location>
        <begin position="138"/>
        <end position="149"/>
    </location>
</feature>
<reference evidence="2" key="1">
    <citation type="submission" date="2023-06" db="EMBL/GenBank/DDBJ databases">
        <title>Genome-scale phylogeny and comparative genomics of the fungal order Sordariales.</title>
        <authorList>
            <consortium name="Lawrence Berkeley National Laboratory"/>
            <person name="Hensen N."/>
            <person name="Bonometti L."/>
            <person name="Westerberg I."/>
            <person name="Brannstrom I.O."/>
            <person name="Guillou S."/>
            <person name="Cros-Aarteil S."/>
            <person name="Calhoun S."/>
            <person name="Haridas S."/>
            <person name="Kuo A."/>
            <person name="Mondo S."/>
            <person name="Pangilinan J."/>
            <person name="Riley R."/>
            <person name="Labutti K."/>
            <person name="Andreopoulos B."/>
            <person name="Lipzen A."/>
            <person name="Chen C."/>
            <person name="Yanf M."/>
            <person name="Daum C."/>
            <person name="Ng V."/>
            <person name="Clum A."/>
            <person name="Steindorff A."/>
            <person name="Ohm R."/>
            <person name="Martin F."/>
            <person name="Silar P."/>
            <person name="Natvig D."/>
            <person name="Lalanne C."/>
            <person name="Gautier V."/>
            <person name="Ament-Velasquez S.L."/>
            <person name="Kruys A."/>
            <person name="Hutchinson M.I."/>
            <person name="Powell A.J."/>
            <person name="Barry K."/>
            <person name="Miller A.N."/>
            <person name="Grigoriev I.V."/>
            <person name="Debuchy R."/>
            <person name="Gladieux P."/>
            <person name="Thoren M.H."/>
            <person name="Johannesson H."/>
        </authorList>
    </citation>
    <scope>NUCLEOTIDE SEQUENCE</scope>
    <source>
        <strain evidence="2">SMH4607-1</strain>
    </source>
</reference>
<dbReference type="AlphaFoldDB" id="A0AA40BDF0"/>
<proteinExistence type="predicted"/>
<feature type="region of interest" description="Disordered" evidence="1">
    <location>
        <begin position="134"/>
        <end position="160"/>
    </location>
</feature>
<dbReference type="EMBL" id="JAUKUA010000001">
    <property type="protein sequence ID" value="KAK0731888.1"/>
    <property type="molecule type" value="Genomic_DNA"/>
</dbReference>
<gene>
    <name evidence="2" type="ORF">B0H67DRAFT_89794</name>
</gene>
<evidence type="ECO:0000256" key="1">
    <source>
        <dbReference type="SAM" id="MobiDB-lite"/>
    </source>
</evidence>
<sequence length="321" mass="34907">MQSCTSYFAFAPGIPDSTWQKCLHLLQESSIKASRLYGLPTWKVSFPQSIAQLEISSSSHMSLLMISPRLCVSAAGSGFAATIVCPGFLSLRSHPSSRRTPHQALRAVSRPACPEQYWGGGGLELNRYRDITYRAQGHPGGDGGEGDLTGGPDPERAGIDDWPTLVIEAGDSESLGELHNDMRWWFRTSNHQVKIALLAKFDHSDRAIVLEKWEEEPRGSRPGATTTRHAPALQPTCRQNITISRNTTADPVSYNVTRGALVLGFRLLFLRDPGPGEGDFIIACRICRTTPTKSGGTCGIRVSDNPIVGLAFSARSNSMPS</sequence>